<keyword evidence="10" id="KW-0378">Hydrolase</keyword>
<keyword evidence="14" id="KW-0119">Carbohydrate metabolism</keyword>
<dbReference type="PANTHER" id="PTHR38341">
    <property type="entry name" value="FRUCTOSE-1,6-BISPHOSPHATE ALDOLASE/PHOSPHATASE"/>
    <property type="match status" value="1"/>
</dbReference>
<dbReference type="Proteomes" id="UP000178721">
    <property type="component" value="Unassembled WGS sequence"/>
</dbReference>
<dbReference type="SUPFAM" id="SSF111249">
    <property type="entry name" value="Sulfolobus fructose-1,6-bisphosphatase-like"/>
    <property type="match status" value="1"/>
</dbReference>
<dbReference type="InterPro" id="IPR002803">
    <property type="entry name" value="FBPase_V"/>
</dbReference>
<dbReference type="GO" id="GO:0046872">
    <property type="term" value="F:metal ion binding"/>
    <property type="evidence" value="ECO:0007669"/>
    <property type="project" value="UniProtKB-KW"/>
</dbReference>
<evidence type="ECO:0000256" key="8">
    <source>
        <dbReference type="ARBA" id="ARBA00022432"/>
    </source>
</evidence>
<proteinExistence type="inferred from homology"/>
<comment type="subunit">
    <text evidence="5">Homooctamer; dimer of tetramers.</text>
</comment>
<evidence type="ECO:0000256" key="2">
    <source>
        <dbReference type="ARBA" id="ARBA00001946"/>
    </source>
</evidence>
<comment type="similarity">
    <text evidence="4">Belongs to the FBP aldolase/phosphatase family.</text>
</comment>
<dbReference type="Pfam" id="PF01950">
    <property type="entry name" value="FBPase_3"/>
    <property type="match status" value="1"/>
</dbReference>
<evidence type="ECO:0000256" key="7">
    <source>
        <dbReference type="ARBA" id="ARBA00018635"/>
    </source>
</evidence>
<dbReference type="EC" id="3.1.3.11" evidence="6"/>
<keyword evidence="12" id="KW-0456">Lyase</keyword>
<sequence length="377" mass="41229">MNKITLSVIKADVGSIGGHTKPSDKMMDLVKSQIAAAVEQKIIIDGLATYTGDDIAITMSHRRGINAPEIHQFAWNCFLSATSEAQKTGLYGAGQDLLVTAPAGTVKGAGPAVAELEFERDNQNKNRPAEAFLVFTADKCGPGSYNYPFYSVFCDPMHDGGLLLNPKMRKGFVFTIVDMDCKEGDRFIKLEAPERSWDIAALLQNPDRFAIESIHSRYAPEEQIVSVSATRLHNIAGKYTGKDDPVAIVRTQGIFPAPEETVEPFMLGHFVTGGARGSHVMPLMPVAINTPVAGPYCLPLIALTAFSMDADGMFSQEYIDMFGNVAWDATRFKIQQKAEEWRRQGFVGPTMASHAELSYTGIVDALAALEKEFIIRK</sequence>
<evidence type="ECO:0000256" key="5">
    <source>
        <dbReference type="ARBA" id="ARBA00011820"/>
    </source>
</evidence>
<evidence type="ECO:0000256" key="11">
    <source>
        <dbReference type="ARBA" id="ARBA00022842"/>
    </source>
</evidence>
<keyword evidence="8" id="KW-0312">Gluconeogenesis</keyword>
<keyword evidence="11" id="KW-0460">Magnesium</keyword>
<comment type="caution">
    <text evidence="15">The sequence shown here is derived from an EMBL/GenBank/DDBJ whole genome shotgun (WGS) entry which is preliminary data.</text>
</comment>
<organism evidence="15 16">
    <name type="scientific">Candidatus Nealsonbacteria bacterium RIFCSPHIGHO2_01_FULL_43_31</name>
    <dbReference type="NCBI Taxonomy" id="1801665"/>
    <lineage>
        <taxon>Bacteria</taxon>
        <taxon>Candidatus Nealsoniibacteriota</taxon>
    </lineage>
</organism>
<dbReference type="AlphaFoldDB" id="A0A1G2E2J1"/>
<evidence type="ECO:0000256" key="4">
    <source>
        <dbReference type="ARBA" id="ARBA00010693"/>
    </source>
</evidence>
<dbReference type="GO" id="GO:0006094">
    <property type="term" value="P:gluconeogenesis"/>
    <property type="evidence" value="ECO:0007669"/>
    <property type="project" value="UniProtKB-UniPathway"/>
</dbReference>
<dbReference type="GO" id="GO:0016829">
    <property type="term" value="F:lyase activity"/>
    <property type="evidence" value="ECO:0007669"/>
    <property type="project" value="UniProtKB-KW"/>
</dbReference>
<evidence type="ECO:0000256" key="14">
    <source>
        <dbReference type="ARBA" id="ARBA00023277"/>
    </source>
</evidence>
<dbReference type="EMBL" id="MHMA01000028">
    <property type="protein sequence ID" value="OGZ20056.1"/>
    <property type="molecule type" value="Genomic_DNA"/>
</dbReference>
<evidence type="ECO:0000256" key="13">
    <source>
        <dbReference type="ARBA" id="ARBA00023270"/>
    </source>
</evidence>
<dbReference type="GO" id="GO:0042132">
    <property type="term" value="F:fructose 1,6-bisphosphate 1-phosphatase activity"/>
    <property type="evidence" value="ECO:0007669"/>
    <property type="project" value="UniProtKB-EC"/>
</dbReference>
<comment type="pathway">
    <text evidence="3">Carbohydrate biosynthesis; gluconeogenesis.</text>
</comment>
<comment type="cofactor">
    <cofactor evidence="2">
        <name>Mg(2+)</name>
        <dbReference type="ChEBI" id="CHEBI:18420"/>
    </cofactor>
</comment>
<evidence type="ECO:0000256" key="10">
    <source>
        <dbReference type="ARBA" id="ARBA00022801"/>
    </source>
</evidence>
<evidence type="ECO:0000256" key="9">
    <source>
        <dbReference type="ARBA" id="ARBA00022723"/>
    </source>
</evidence>
<name>A0A1G2E2J1_9BACT</name>
<evidence type="ECO:0000256" key="1">
    <source>
        <dbReference type="ARBA" id="ARBA00001273"/>
    </source>
</evidence>
<keyword evidence="9" id="KW-0479">Metal-binding</keyword>
<evidence type="ECO:0000313" key="15">
    <source>
        <dbReference type="EMBL" id="OGZ20056.1"/>
    </source>
</evidence>
<dbReference type="UniPathway" id="UPA00138"/>
<comment type="catalytic activity">
    <reaction evidence="1">
        <text>beta-D-fructose 1,6-bisphosphate + H2O = beta-D-fructose 6-phosphate + phosphate</text>
        <dbReference type="Rhea" id="RHEA:11064"/>
        <dbReference type="ChEBI" id="CHEBI:15377"/>
        <dbReference type="ChEBI" id="CHEBI:32966"/>
        <dbReference type="ChEBI" id="CHEBI:43474"/>
        <dbReference type="ChEBI" id="CHEBI:57634"/>
        <dbReference type="EC" id="3.1.3.11"/>
    </reaction>
</comment>
<keyword evidence="13" id="KW-0704">Schiff base</keyword>
<evidence type="ECO:0000256" key="3">
    <source>
        <dbReference type="ARBA" id="ARBA00004742"/>
    </source>
</evidence>
<reference evidence="15 16" key="1">
    <citation type="journal article" date="2016" name="Nat. Commun.">
        <title>Thousands of microbial genomes shed light on interconnected biogeochemical processes in an aquifer system.</title>
        <authorList>
            <person name="Anantharaman K."/>
            <person name="Brown C.T."/>
            <person name="Hug L.A."/>
            <person name="Sharon I."/>
            <person name="Castelle C.J."/>
            <person name="Probst A.J."/>
            <person name="Thomas B.C."/>
            <person name="Singh A."/>
            <person name="Wilkins M.J."/>
            <person name="Karaoz U."/>
            <person name="Brodie E.L."/>
            <person name="Williams K.H."/>
            <person name="Hubbard S.S."/>
            <person name="Banfield J.F."/>
        </authorList>
    </citation>
    <scope>NUCLEOTIDE SEQUENCE [LARGE SCALE GENOMIC DNA]</scope>
</reference>
<accession>A0A1G2E2J1</accession>
<dbReference type="PANTHER" id="PTHR38341:SF1">
    <property type="entry name" value="FRUCTOSE-1,6-BISPHOSPHATE ALDOLASE_PHOSPHATASE"/>
    <property type="match status" value="1"/>
</dbReference>
<protein>
    <recommendedName>
        <fullName evidence="7">Fructose-1,6-bisphosphate aldolase/phosphatase</fullName>
        <ecNumber evidence="6">3.1.3.11</ecNumber>
    </recommendedName>
</protein>
<evidence type="ECO:0000313" key="16">
    <source>
        <dbReference type="Proteomes" id="UP000178721"/>
    </source>
</evidence>
<evidence type="ECO:0000256" key="6">
    <source>
        <dbReference type="ARBA" id="ARBA00013093"/>
    </source>
</evidence>
<evidence type="ECO:0000256" key="12">
    <source>
        <dbReference type="ARBA" id="ARBA00023239"/>
    </source>
</evidence>
<dbReference type="InterPro" id="IPR036076">
    <property type="entry name" value="FBPase_V_sf"/>
</dbReference>
<gene>
    <name evidence="15" type="ORF">A2654_02570</name>
</gene>